<dbReference type="InterPro" id="IPR041577">
    <property type="entry name" value="RT_RNaseH_2"/>
</dbReference>
<dbReference type="InterPro" id="IPR001584">
    <property type="entry name" value="Integrase_cat-core"/>
</dbReference>
<dbReference type="Pfam" id="PF00665">
    <property type="entry name" value="rve"/>
    <property type="match status" value="1"/>
</dbReference>
<dbReference type="FunFam" id="1.10.340.70:FF:000003">
    <property type="entry name" value="Protein CBG25708"/>
    <property type="match status" value="1"/>
</dbReference>
<evidence type="ECO:0000313" key="4">
    <source>
        <dbReference type="EMBL" id="KAK7093932.1"/>
    </source>
</evidence>
<dbReference type="Pfam" id="PF17919">
    <property type="entry name" value="RT_RNaseH_2"/>
    <property type="match status" value="1"/>
</dbReference>
<name>A0AAN9G3Z8_9CAEN</name>
<dbReference type="Proteomes" id="UP001374579">
    <property type="component" value="Unassembled WGS sequence"/>
</dbReference>
<organism evidence="4 5">
    <name type="scientific">Littorina saxatilis</name>
    <dbReference type="NCBI Taxonomy" id="31220"/>
    <lineage>
        <taxon>Eukaryota</taxon>
        <taxon>Metazoa</taxon>
        <taxon>Spiralia</taxon>
        <taxon>Lophotrochozoa</taxon>
        <taxon>Mollusca</taxon>
        <taxon>Gastropoda</taxon>
        <taxon>Caenogastropoda</taxon>
        <taxon>Littorinimorpha</taxon>
        <taxon>Littorinoidea</taxon>
        <taxon>Littorinidae</taxon>
        <taxon>Littorina</taxon>
    </lineage>
</organism>
<dbReference type="PANTHER" id="PTHR37984">
    <property type="entry name" value="PROTEIN CBG26694"/>
    <property type="match status" value="1"/>
</dbReference>
<dbReference type="EMBL" id="JBAMIC010000019">
    <property type="protein sequence ID" value="KAK7093932.1"/>
    <property type="molecule type" value="Genomic_DNA"/>
</dbReference>
<dbReference type="InterPro" id="IPR000477">
    <property type="entry name" value="RT_dom"/>
</dbReference>
<feature type="compositionally biased region" description="Polar residues" evidence="1">
    <location>
        <begin position="1285"/>
        <end position="1295"/>
    </location>
</feature>
<dbReference type="PANTHER" id="PTHR37984:SF9">
    <property type="entry name" value="INTEGRASE CATALYTIC DOMAIN-CONTAINING PROTEIN"/>
    <property type="match status" value="1"/>
</dbReference>
<dbReference type="CDD" id="cd01647">
    <property type="entry name" value="RT_LTR"/>
    <property type="match status" value="1"/>
</dbReference>
<dbReference type="PROSITE" id="PS50994">
    <property type="entry name" value="INTEGRASE"/>
    <property type="match status" value="1"/>
</dbReference>
<sequence>MQNEDGRQAPAAERGQRHTALPLPKTFDGTPASWPKWRQRFDRYRTGSGLSTKPNNEQVSTFLYAMGEVADDILTTLPIVEATATYDEVKGALDDYFGARKNIVVERAKFNKLTQKTGETVDSFIQELHRIAEECEYGTLREELIRDRIVVGVTDDDLSEKLQSMANLTLAEAIQHSRQAEARKECQPLIRDSKAGVDFVKHRQHKSHPETKQKNSYRSNTSQSTYKHDKCGYCGKERHSRESCPARKATCRACTKRGHYETVCRSKKGRPVNQLSDNSDSESEEEETSHFLGSVDQGGEEYWSADIKVDGRSTRFKLDTGASVSVVSDTEDWLQGRQLQQPKKTLRGPGGTKLSPVGTLDVTLKYHDRQIQEKLYILKNQPCSLLSKRACVELGIVSRVDAVSDSEAKQEFPSLFKGLGSINKSYQISLREDARPVCLYTPRKIAHPLVPKVKHELLSMVEQGVISPVTEPTSWCSGMVVVPKPSGAVRICVDLTQLNRAVQREVHPMSTVDESLAKLGQSKIFTKLDAKSGFWQIPLCQESKLLTTFITPFGRYCFNRLPFGISSAPEIFQRIMSEILLDLDGVICHMDDILIHAADQAIHDQRVRAVLTRLQEAGLTLNEKCEFSKTSIKFLGHIIDANGIHADPKKIEAVKNFPAPTTVTELQRFMGMVNQLAKFIPSLAETNAPLRHLLHKDAVWVWDQPQQTAFQKVKDLLISRAVLAHYDPRRETIIAADASATGIGAVLLQIQHDGSRRPVCFISRSLSDAEKNYAVIEKEALAATWACERFNDYVMGLNFTLETDHKPLVPLFGTKELHKMPPRIQRFRLRLMRYNPKVVHVSGKDQITADALSRAPVADPDDSDLDLIENVAALASQTVSILPATTRKLQEIRDSQKADEELHQVREYCTIGWPVYMPENPLFKQYWLNREHLTIIDDLLLFDDRLVIPRCLRLDILGRLHEGHLGITKCRALARTSVWWPYIASEVEEMVNKCTTCAIHRPEKKEPLLPSSFPERPWERVGMDFLTLHGKVYLSIVDYYSRWVETKLLKSESSAETINQIKSVFAVHGIPDVVVSDNGPQFSSNEFTSFAASYGFTHVTSSPKYPQSNGEAERAVQTVKLLLKKNKDPYLALLMYRSTPLQNGLSPSELLMGRKLKTLVPVLPNTLKPQTPDHDSVKAKETASKEKQRQTFDRRHAAKDLPSLQPGDSVWVRDMKRSGEVVAKTTSPRSYIIRTEKGTIRRNRSAMVSTPADGNNQLSTPKASQTPQQPTPDAQPTSPAVLRSSLPQPSLTPNPGSAPCTRSGRPVVKPNRLDL</sequence>
<evidence type="ECO:0000313" key="5">
    <source>
        <dbReference type="Proteomes" id="UP001374579"/>
    </source>
</evidence>
<evidence type="ECO:0000256" key="1">
    <source>
        <dbReference type="SAM" id="MobiDB-lite"/>
    </source>
</evidence>
<evidence type="ECO:0000259" key="3">
    <source>
        <dbReference type="PROSITE" id="PS50994"/>
    </source>
</evidence>
<comment type="caution">
    <text evidence="4">The sequence shown here is derived from an EMBL/GenBank/DDBJ whole genome shotgun (WGS) entry which is preliminary data.</text>
</comment>
<feature type="region of interest" description="Disordered" evidence="1">
    <location>
        <begin position="200"/>
        <end position="228"/>
    </location>
</feature>
<feature type="compositionally biased region" description="Polar residues" evidence="1">
    <location>
        <begin position="214"/>
        <end position="225"/>
    </location>
</feature>
<dbReference type="FunFam" id="3.30.420.10:FF:000063">
    <property type="entry name" value="Retrovirus-related Pol polyprotein from transposon 297-like Protein"/>
    <property type="match status" value="1"/>
</dbReference>
<dbReference type="Gene3D" id="1.10.340.70">
    <property type="match status" value="1"/>
</dbReference>
<evidence type="ECO:0008006" key="6">
    <source>
        <dbReference type="Google" id="ProtNLM"/>
    </source>
</evidence>
<evidence type="ECO:0000259" key="2">
    <source>
        <dbReference type="PROSITE" id="PS50878"/>
    </source>
</evidence>
<dbReference type="FunFam" id="3.10.20.370:FF:000001">
    <property type="entry name" value="Retrovirus-related Pol polyprotein from transposon 17.6-like protein"/>
    <property type="match status" value="1"/>
</dbReference>
<dbReference type="Gene3D" id="3.10.10.10">
    <property type="entry name" value="HIV Type 1 Reverse Transcriptase, subunit A, domain 1"/>
    <property type="match status" value="1"/>
</dbReference>
<dbReference type="GO" id="GO:0015074">
    <property type="term" value="P:DNA integration"/>
    <property type="evidence" value="ECO:0007669"/>
    <property type="project" value="InterPro"/>
</dbReference>
<feature type="compositionally biased region" description="Low complexity" evidence="1">
    <location>
        <begin position="1263"/>
        <end position="1280"/>
    </location>
</feature>
<feature type="domain" description="Integrase catalytic" evidence="3">
    <location>
        <begin position="1013"/>
        <end position="1180"/>
    </location>
</feature>
<dbReference type="Gene3D" id="3.30.70.270">
    <property type="match status" value="2"/>
</dbReference>
<dbReference type="Gene3D" id="3.30.420.10">
    <property type="entry name" value="Ribonuclease H-like superfamily/Ribonuclease H"/>
    <property type="match status" value="1"/>
</dbReference>
<dbReference type="InterPro" id="IPR041588">
    <property type="entry name" value="Integrase_H2C2"/>
</dbReference>
<gene>
    <name evidence="4" type="ORF">V1264_007612</name>
</gene>
<protein>
    <recommendedName>
        <fullName evidence="6">Endonuclease</fullName>
    </recommendedName>
</protein>
<feature type="compositionally biased region" description="Polar residues" evidence="1">
    <location>
        <begin position="1246"/>
        <end position="1262"/>
    </location>
</feature>
<dbReference type="SUPFAM" id="SSF56672">
    <property type="entry name" value="DNA/RNA polymerases"/>
    <property type="match status" value="1"/>
</dbReference>
<dbReference type="PROSITE" id="PS50878">
    <property type="entry name" value="RT_POL"/>
    <property type="match status" value="1"/>
</dbReference>
<dbReference type="GO" id="GO:0008270">
    <property type="term" value="F:zinc ion binding"/>
    <property type="evidence" value="ECO:0007669"/>
    <property type="project" value="InterPro"/>
</dbReference>
<proteinExistence type="predicted"/>
<feature type="region of interest" description="Disordered" evidence="1">
    <location>
        <begin position="269"/>
        <end position="293"/>
    </location>
</feature>
<dbReference type="InterPro" id="IPR043502">
    <property type="entry name" value="DNA/RNA_pol_sf"/>
</dbReference>
<feature type="region of interest" description="Disordered" evidence="1">
    <location>
        <begin position="1235"/>
        <end position="1315"/>
    </location>
</feature>
<dbReference type="FunFam" id="3.30.70.270:FF:000026">
    <property type="entry name" value="Transposon Ty3-G Gag-Pol polyprotein"/>
    <property type="match status" value="1"/>
</dbReference>
<feature type="compositionally biased region" description="Basic and acidic residues" evidence="1">
    <location>
        <begin position="200"/>
        <end position="213"/>
    </location>
</feature>
<dbReference type="InterPro" id="IPR001878">
    <property type="entry name" value="Znf_CCHC"/>
</dbReference>
<dbReference type="SUPFAM" id="SSF50630">
    <property type="entry name" value="Acid proteases"/>
    <property type="match status" value="1"/>
</dbReference>
<dbReference type="GO" id="GO:0003676">
    <property type="term" value="F:nucleic acid binding"/>
    <property type="evidence" value="ECO:0007669"/>
    <property type="project" value="InterPro"/>
</dbReference>
<keyword evidence="5" id="KW-1185">Reference proteome</keyword>
<dbReference type="InterPro" id="IPR043128">
    <property type="entry name" value="Rev_trsase/Diguanyl_cyclase"/>
</dbReference>
<reference evidence="4 5" key="1">
    <citation type="submission" date="2024-02" db="EMBL/GenBank/DDBJ databases">
        <title>Chromosome-scale genome assembly of the rough periwinkle Littorina saxatilis.</title>
        <authorList>
            <person name="De Jode A."/>
            <person name="Faria R."/>
            <person name="Formenti G."/>
            <person name="Sims Y."/>
            <person name="Smith T.P."/>
            <person name="Tracey A."/>
            <person name="Wood J.M.D."/>
            <person name="Zagrodzka Z.B."/>
            <person name="Johannesson K."/>
            <person name="Butlin R.K."/>
            <person name="Leder E.H."/>
        </authorList>
    </citation>
    <scope>NUCLEOTIDE SEQUENCE [LARGE SCALE GENOMIC DNA]</scope>
    <source>
        <strain evidence="4">Snail1</strain>
        <tissue evidence="4">Muscle</tissue>
    </source>
</reference>
<dbReference type="SMART" id="SM00343">
    <property type="entry name" value="ZnF_C2HC"/>
    <property type="match status" value="2"/>
</dbReference>
<feature type="compositionally biased region" description="Basic and acidic residues" evidence="1">
    <location>
        <begin position="1171"/>
        <end position="1199"/>
    </location>
</feature>
<dbReference type="InterPro" id="IPR021109">
    <property type="entry name" value="Peptidase_aspartic_dom_sf"/>
</dbReference>
<feature type="region of interest" description="Disordered" evidence="1">
    <location>
        <begin position="1"/>
        <end position="34"/>
    </location>
</feature>
<accession>A0AAN9G3Z8</accession>
<dbReference type="CDD" id="cd09274">
    <property type="entry name" value="RNase_HI_RT_Ty3"/>
    <property type="match status" value="1"/>
</dbReference>
<dbReference type="InterPro" id="IPR036397">
    <property type="entry name" value="RNaseH_sf"/>
</dbReference>
<dbReference type="Gene3D" id="2.40.70.10">
    <property type="entry name" value="Acid Proteases"/>
    <property type="match status" value="1"/>
</dbReference>
<dbReference type="SUPFAM" id="SSF53098">
    <property type="entry name" value="Ribonuclease H-like"/>
    <property type="match status" value="1"/>
</dbReference>
<dbReference type="InterPro" id="IPR050951">
    <property type="entry name" value="Retrovirus_Pol_polyprotein"/>
</dbReference>
<dbReference type="Pfam" id="PF00078">
    <property type="entry name" value="RVT_1"/>
    <property type="match status" value="1"/>
</dbReference>
<dbReference type="Pfam" id="PF17921">
    <property type="entry name" value="Integrase_H2C2"/>
    <property type="match status" value="1"/>
</dbReference>
<feature type="region of interest" description="Disordered" evidence="1">
    <location>
        <begin position="1165"/>
        <end position="1212"/>
    </location>
</feature>
<dbReference type="InterPro" id="IPR012337">
    <property type="entry name" value="RNaseH-like_sf"/>
</dbReference>
<feature type="domain" description="Reverse transcriptase" evidence="2">
    <location>
        <begin position="463"/>
        <end position="639"/>
    </location>
</feature>